<keyword evidence="1 6" id="KW-0474">Menaquinone biosynthesis</keyword>
<dbReference type="EC" id="2.1.1.201" evidence="6"/>
<dbReference type="PROSITE" id="PS51608">
    <property type="entry name" value="SAM_MT_UBIE"/>
    <property type="match status" value="1"/>
</dbReference>
<dbReference type="GO" id="GO:0009234">
    <property type="term" value="P:menaquinone biosynthetic process"/>
    <property type="evidence" value="ECO:0007669"/>
    <property type="project" value="UniProtKB-UniRule"/>
</dbReference>
<accession>A0A917FBL2</accession>
<dbReference type="NCBIfam" id="NF001244">
    <property type="entry name" value="PRK00216.1-5"/>
    <property type="match status" value="1"/>
</dbReference>
<comment type="caution">
    <text evidence="8">The sequence shown here is derived from an EMBL/GenBank/DDBJ whole genome shotgun (WGS) entry which is preliminary data.</text>
</comment>
<dbReference type="HAMAP" id="MF_01813">
    <property type="entry name" value="MenG_UbiE_methyltr"/>
    <property type="match status" value="1"/>
</dbReference>
<feature type="binding site" evidence="6">
    <location>
        <position position="72"/>
    </location>
    <ligand>
        <name>S-adenosyl-L-methionine</name>
        <dbReference type="ChEBI" id="CHEBI:59789"/>
    </ligand>
</feature>
<dbReference type="RefSeq" id="WP_229734327.1">
    <property type="nucleotide sequence ID" value="NZ_BMHV01000015.1"/>
</dbReference>
<dbReference type="PANTHER" id="PTHR43591">
    <property type="entry name" value="METHYLTRANSFERASE"/>
    <property type="match status" value="1"/>
</dbReference>
<evidence type="ECO:0000256" key="4">
    <source>
        <dbReference type="ARBA" id="ARBA00022688"/>
    </source>
</evidence>
<reference evidence="8" key="1">
    <citation type="journal article" date="2014" name="Int. J. Syst. Evol. Microbiol.">
        <title>Complete genome sequence of Corynebacterium casei LMG S-19264T (=DSM 44701T), isolated from a smear-ripened cheese.</title>
        <authorList>
            <consortium name="US DOE Joint Genome Institute (JGI-PGF)"/>
            <person name="Walter F."/>
            <person name="Albersmeier A."/>
            <person name="Kalinowski J."/>
            <person name="Ruckert C."/>
        </authorList>
    </citation>
    <scope>NUCLEOTIDE SEQUENCE</scope>
    <source>
        <strain evidence="8">CGMCC 1.15254</strain>
    </source>
</reference>
<dbReference type="InterPro" id="IPR023576">
    <property type="entry name" value="UbiE/COQ5_MeTrFase_CS"/>
</dbReference>
<gene>
    <name evidence="6 8" type="primary">ubiE</name>
    <name evidence="8" type="ORF">GCM10011332_22450</name>
</gene>
<comment type="function">
    <text evidence="6">Methyltransferase required for the conversion of demethylmenaquinol (DMKH2) to menaquinol (MKH2) and the conversion of 2-polyprenyl-6-methoxy-1,4-benzoquinol (DDMQH2) to 2-polyprenyl-3-methyl-6-methoxy-1,4-benzoquinol (DMQH2).</text>
</comment>
<dbReference type="AlphaFoldDB" id="A0A917FBL2"/>
<evidence type="ECO:0000256" key="5">
    <source>
        <dbReference type="ARBA" id="ARBA00022691"/>
    </source>
</evidence>
<dbReference type="InterPro" id="IPR029063">
    <property type="entry name" value="SAM-dependent_MTases_sf"/>
</dbReference>
<keyword evidence="3 6" id="KW-0808">Transferase</keyword>
<proteinExistence type="inferred from homology"/>
<comment type="pathway">
    <text evidence="6">Cofactor biosynthesis; ubiquinone biosynthesis.</text>
</comment>
<dbReference type="EC" id="2.1.1.163" evidence="6"/>
<dbReference type="Gene3D" id="3.40.50.150">
    <property type="entry name" value="Vaccinia Virus protein VP39"/>
    <property type="match status" value="1"/>
</dbReference>
<name>A0A917FBL2_9PROT</name>
<comment type="similarity">
    <text evidence="6">Belongs to the class I-like SAM-binding methyltransferase superfamily. MenG/UbiE family.</text>
</comment>
<keyword evidence="5 6" id="KW-0949">S-adenosyl-L-methionine</keyword>
<dbReference type="EMBL" id="BMHV01000015">
    <property type="protein sequence ID" value="GGF67825.1"/>
    <property type="molecule type" value="Genomic_DNA"/>
</dbReference>
<sequence>MTNTPSTSFTQGTEQQDQHRKEVRDMFDIVAPRYDIMNDVMSMGIHRLWKHSCVSMLAPQYGETVVDLAGGTGDLAAAFTKRGAKSIVCDPCVGMMSAGKQKKQPIQWVAAYGETLPFADNSIDALSIAFGLRNMSDPHTGLKEIHRVLKPQGRFLCLEFSEAAPWLKPLYDAYSLHVIPQLGAMIAGQKEAYQYLIQSIREFPNQQALASLMVECGFKNVGYRNLSFGIAAVHTGNK</sequence>
<dbReference type="PANTHER" id="PTHR43591:SF24">
    <property type="entry name" value="2-METHOXY-6-POLYPRENYL-1,4-BENZOQUINOL METHYLASE, MITOCHONDRIAL"/>
    <property type="match status" value="1"/>
</dbReference>
<dbReference type="GO" id="GO:0043770">
    <property type="term" value="F:demethylmenaquinone methyltransferase activity"/>
    <property type="evidence" value="ECO:0007669"/>
    <property type="project" value="UniProtKB-UniRule"/>
</dbReference>
<dbReference type="CDD" id="cd02440">
    <property type="entry name" value="AdoMet_MTases"/>
    <property type="match status" value="1"/>
</dbReference>
<dbReference type="PROSITE" id="PS01183">
    <property type="entry name" value="UBIE_1"/>
    <property type="match status" value="1"/>
</dbReference>
<keyword evidence="9" id="KW-1185">Reference proteome</keyword>
<evidence type="ECO:0000256" key="2">
    <source>
        <dbReference type="ARBA" id="ARBA00022603"/>
    </source>
</evidence>
<keyword evidence="8" id="KW-0830">Ubiquinone</keyword>
<dbReference type="InterPro" id="IPR004033">
    <property type="entry name" value="UbiE/COQ5_MeTrFase"/>
</dbReference>
<dbReference type="NCBIfam" id="TIGR01934">
    <property type="entry name" value="MenG_MenH_UbiE"/>
    <property type="match status" value="1"/>
</dbReference>
<protein>
    <recommendedName>
        <fullName evidence="6">Ubiquinone/menaquinone biosynthesis C-methyltransferase UbiE</fullName>
        <ecNumber evidence="6">2.1.1.163</ecNumber>
        <ecNumber evidence="6">2.1.1.201</ecNumber>
    </recommendedName>
    <alternativeName>
        <fullName evidence="6">2-methoxy-6-polyprenyl-1,4-benzoquinol methylase</fullName>
    </alternativeName>
    <alternativeName>
        <fullName evidence="6">Demethylmenaquinone methyltransferase</fullName>
    </alternativeName>
</protein>
<evidence type="ECO:0000256" key="7">
    <source>
        <dbReference type="SAM" id="MobiDB-lite"/>
    </source>
</evidence>
<evidence type="ECO:0000256" key="1">
    <source>
        <dbReference type="ARBA" id="ARBA00022428"/>
    </source>
</evidence>
<dbReference type="GO" id="GO:0009060">
    <property type="term" value="P:aerobic respiration"/>
    <property type="evidence" value="ECO:0007669"/>
    <property type="project" value="UniProtKB-UniRule"/>
</dbReference>
<dbReference type="Proteomes" id="UP000632498">
    <property type="component" value="Unassembled WGS sequence"/>
</dbReference>
<feature type="compositionally biased region" description="Polar residues" evidence="7">
    <location>
        <begin position="1"/>
        <end position="15"/>
    </location>
</feature>
<evidence type="ECO:0000256" key="6">
    <source>
        <dbReference type="HAMAP-Rule" id="MF_01813"/>
    </source>
</evidence>
<comment type="pathway">
    <text evidence="6">Quinol/quinone metabolism; menaquinone biosynthesis; menaquinol from 1,4-dihydroxy-2-naphthoate: step 2/2.</text>
</comment>
<keyword evidence="2 6" id="KW-0489">Methyltransferase</keyword>
<feature type="binding site" evidence="6">
    <location>
        <position position="90"/>
    </location>
    <ligand>
        <name>S-adenosyl-L-methionine</name>
        <dbReference type="ChEBI" id="CHEBI:59789"/>
    </ligand>
</feature>
<evidence type="ECO:0000313" key="8">
    <source>
        <dbReference type="EMBL" id="GGF67825.1"/>
    </source>
</evidence>
<organism evidence="8 9">
    <name type="scientific">Terasakiella brassicae</name>
    <dbReference type="NCBI Taxonomy" id="1634917"/>
    <lineage>
        <taxon>Bacteria</taxon>
        <taxon>Pseudomonadati</taxon>
        <taxon>Pseudomonadota</taxon>
        <taxon>Alphaproteobacteria</taxon>
        <taxon>Rhodospirillales</taxon>
        <taxon>Terasakiellaceae</taxon>
        <taxon>Terasakiella</taxon>
    </lineage>
</organism>
<reference evidence="8" key="2">
    <citation type="submission" date="2020-09" db="EMBL/GenBank/DDBJ databases">
        <authorList>
            <person name="Sun Q."/>
            <person name="Zhou Y."/>
        </authorList>
    </citation>
    <scope>NUCLEOTIDE SEQUENCE</scope>
    <source>
        <strain evidence="8">CGMCC 1.15254</strain>
    </source>
</reference>
<dbReference type="SUPFAM" id="SSF53335">
    <property type="entry name" value="S-adenosyl-L-methionine-dependent methyltransferases"/>
    <property type="match status" value="1"/>
</dbReference>
<keyword evidence="4 6" id="KW-0831">Ubiquinone biosynthesis</keyword>
<comment type="catalytic activity">
    <reaction evidence="6">
        <text>a 2-demethylmenaquinol + S-adenosyl-L-methionine = a menaquinol + S-adenosyl-L-homocysteine + H(+)</text>
        <dbReference type="Rhea" id="RHEA:42640"/>
        <dbReference type="Rhea" id="RHEA-COMP:9539"/>
        <dbReference type="Rhea" id="RHEA-COMP:9563"/>
        <dbReference type="ChEBI" id="CHEBI:15378"/>
        <dbReference type="ChEBI" id="CHEBI:18151"/>
        <dbReference type="ChEBI" id="CHEBI:55437"/>
        <dbReference type="ChEBI" id="CHEBI:57856"/>
        <dbReference type="ChEBI" id="CHEBI:59789"/>
        <dbReference type="EC" id="2.1.1.163"/>
    </reaction>
</comment>
<evidence type="ECO:0000313" key="9">
    <source>
        <dbReference type="Proteomes" id="UP000632498"/>
    </source>
</evidence>
<dbReference type="GO" id="GO:0008425">
    <property type="term" value="F:2-methoxy-6-polyprenyl-1,4-benzoquinol methyltransferase activity"/>
    <property type="evidence" value="ECO:0007669"/>
    <property type="project" value="UniProtKB-UniRule"/>
</dbReference>
<dbReference type="Pfam" id="PF01209">
    <property type="entry name" value="Ubie_methyltran"/>
    <property type="match status" value="1"/>
</dbReference>
<comment type="catalytic activity">
    <reaction evidence="6">
        <text>a 2-methoxy-6-(all-trans-polyprenyl)benzene-1,4-diol + S-adenosyl-L-methionine = a 5-methoxy-2-methyl-3-(all-trans-polyprenyl)benzene-1,4-diol + S-adenosyl-L-homocysteine + H(+)</text>
        <dbReference type="Rhea" id="RHEA:28286"/>
        <dbReference type="Rhea" id="RHEA-COMP:10858"/>
        <dbReference type="Rhea" id="RHEA-COMP:10859"/>
        <dbReference type="ChEBI" id="CHEBI:15378"/>
        <dbReference type="ChEBI" id="CHEBI:57856"/>
        <dbReference type="ChEBI" id="CHEBI:59789"/>
        <dbReference type="ChEBI" id="CHEBI:84166"/>
        <dbReference type="ChEBI" id="CHEBI:84167"/>
        <dbReference type="EC" id="2.1.1.201"/>
    </reaction>
</comment>
<feature type="region of interest" description="Disordered" evidence="7">
    <location>
        <begin position="1"/>
        <end position="22"/>
    </location>
</feature>
<evidence type="ECO:0000256" key="3">
    <source>
        <dbReference type="ARBA" id="ARBA00022679"/>
    </source>
</evidence>
<comment type="caution">
    <text evidence="6">Lacks conserved residue(s) required for the propagation of feature annotation.</text>
</comment>
<dbReference type="GO" id="GO:0032259">
    <property type="term" value="P:methylation"/>
    <property type="evidence" value="ECO:0007669"/>
    <property type="project" value="UniProtKB-KW"/>
</dbReference>